<dbReference type="EMBL" id="BLIN01000003">
    <property type="protein sequence ID" value="GFE06763.1"/>
    <property type="molecule type" value="Genomic_DNA"/>
</dbReference>
<reference evidence="3" key="2">
    <citation type="submission" date="2022-10" db="EMBL/GenBank/DDBJ databases">
        <title>The complete genomes of actinobacterial strains from the NBC collection.</title>
        <authorList>
            <person name="Joergensen T.S."/>
            <person name="Alvarez Arevalo M."/>
            <person name="Sterndorff E.B."/>
            <person name="Faurdal D."/>
            <person name="Vuksanovic O."/>
            <person name="Mourched A.-S."/>
            <person name="Charusanti P."/>
            <person name="Shaw S."/>
            <person name="Blin K."/>
            <person name="Weber T."/>
        </authorList>
    </citation>
    <scope>NUCLEOTIDE SEQUENCE</scope>
    <source>
        <strain evidence="3">NBC_01256</strain>
    </source>
</reference>
<dbReference type="EMBL" id="CP108473">
    <property type="protein sequence ID" value="WUS21896.1"/>
    <property type="molecule type" value="Genomic_DNA"/>
</dbReference>
<proteinExistence type="predicted"/>
<keyword evidence="5" id="KW-1185">Reference proteome</keyword>
<accession>A0A640S5M4</accession>
<organism evidence="2 4">
    <name type="scientific">Streptomyces caniferus</name>
    <dbReference type="NCBI Taxonomy" id="285557"/>
    <lineage>
        <taxon>Bacteria</taxon>
        <taxon>Bacillati</taxon>
        <taxon>Actinomycetota</taxon>
        <taxon>Actinomycetes</taxon>
        <taxon>Kitasatosporales</taxon>
        <taxon>Streptomycetaceae</taxon>
        <taxon>Streptomyces</taxon>
    </lineage>
</organism>
<evidence type="ECO:0000313" key="2">
    <source>
        <dbReference type="EMBL" id="GFE06763.1"/>
    </source>
</evidence>
<dbReference type="AlphaFoldDB" id="A0A640S5M4"/>
<name>A0A640S5M4_9ACTN</name>
<evidence type="ECO:0000313" key="4">
    <source>
        <dbReference type="Proteomes" id="UP000435837"/>
    </source>
</evidence>
<sequence length="62" mass="6285">MRGTATPLPYAAAPRQAAEEAAVVRREGTGDGCGAPFAGGAVRRGPVGPQPAKPTETVKNRL</sequence>
<dbReference type="Proteomes" id="UP000435837">
    <property type="component" value="Unassembled WGS sequence"/>
</dbReference>
<evidence type="ECO:0000256" key="1">
    <source>
        <dbReference type="SAM" id="MobiDB-lite"/>
    </source>
</evidence>
<reference evidence="2 4" key="1">
    <citation type="submission" date="2019-12" db="EMBL/GenBank/DDBJ databases">
        <title>Whole genome shotgun sequence of Streptomyces caniferus NBRC 15389.</title>
        <authorList>
            <person name="Ichikawa N."/>
            <person name="Kimura A."/>
            <person name="Kitahashi Y."/>
            <person name="Komaki H."/>
            <person name="Tamura T."/>
        </authorList>
    </citation>
    <scope>NUCLEOTIDE SEQUENCE [LARGE SCALE GENOMIC DNA]</scope>
    <source>
        <strain evidence="2 4">NBRC 15389</strain>
    </source>
</reference>
<evidence type="ECO:0000313" key="5">
    <source>
        <dbReference type="Proteomes" id="UP001432292"/>
    </source>
</evidence>
<feature type="region of interest" description="Disordered" evidence="1">
    <location>
        <begin position="34"/>
        <end position="62"/>
    </location>
</feature>
<gene>
    <name evidence="3" type="ORF">OG727_06130</name>
    <name evidence="2" type="ORF">Scani_30310</name>
</gene>
<dbReference type="RefSeq" id="WP_159474863.1">
    <property type="nucleotide sequence ID" value="NZ_BAAATH010000006.1"/>
</dbReference>
<protein>
    <submittedName>
        <fullName evidence="2">Uncharacterized protein</fullName>
    </submittedName>
</protein>
<evidence type="ECO:0000313" key="3">
    <source>
        <dbReference type="EMBL" id="WUS21896.1"/>
    </source>
</evidence>
<dbReference type="Proteomes" id="UP001432292">
    <property type="component" value="Chromosome"/>
</dbReference>
<dbReference type="GeneID" id="96639543"/>